<accession>A0A7G9GLV0</accession>
<dbReference type="EMBL" id="CP060636">
    <property type="protein sequence ID" value="QNM11782.1"/>
    <property type="molecule type" value="Genomic_DNA"/>
</dbReference>
<dbReference type="InterPro" id="IPR054762">
    <property type="entry name" value="Gp19_RNaseH-like"/>
</dbReference>
<dbReference type="KEGG" id="ehn:H9Q80_16275"/>
<protein>
    <recommendedName>
        <fullName evidence="1">Terminase large subunit ribonuclease H-like domain-containing protein</fullName>
    </recommendedName>
</protein>
<dbReference type="RefSeq" id="WP_117452057.1">
    <property type="nucleotide sequence ID" value="NZ_CP060636.1"/>
</dbReference>
<organism evidence="2 3">
    <name type="scientific">[Eubacterium] hominis</name>
    <dbReference type="NCBI Taxonomy" id="2764325"/>
    <lineage>
        <taxon>Bacteria</taxon>
        <taxon>Bacillati</taxon>
        <taxon>Bacillota</taxon>
        <taxon>Erysipelotrichia</taxon>
        <taxon>Erysipelotrichales</taxon>
        <taxon>Erysipelotrichaceae</taxon>
        <taxon>Amedibacillus</taxon>
    </lineage>
</organism>
<dbReference type="AlphaFoldDB" id="A0A7G9GLV0"/>
<dbReference type="Proteomes" id="UP000515856">
    <property type="component" value="Chromosome"/>
</dbReference>
<evidence type="ECO:0000313" key="2">
    <source>
        <dbReference type="EMBL" id="QNM11782.1"/>
    </source>
</evidence>
<proteinExistence type="predicted"/>
<sequence>MQDVSKLVYEYKMVFLRTNFSNVRLMYNVASNLYDAMILQYEYCESINNVKQQHRICELADTVIMPKLREAILKTKSESLANDLHALHKLYFALSSRRILKNFALYIEQYKNKKVWDKTMETVETMFYYADIFAVSDKLNMMRASLMPSMGKSYFGNLFVAQSCGNNPNIQILRITYADDLCITTTNQTRAIINSKAFREIFPRYQKYQGDNIFRSATKYHFCMADSEDEYNLFAVTREGQSTGKRAHILMIDDLLKDDSESYNKTLHKKMVDRYESTWSSRADGDNLKVMLLGTMWADTDLLNVMYDRALEDDELVPSDKYKYTELTKTGTAVFIGIPALDENDESTCPKRYSSLALKKKRSHMSRFLWMCVYQQDPISPEGLEFDWANLQQWDTFPEVTKEVVRYASLDPARKGKNYVSMPILYKYDDLYYVKDWLYKKKSMDELYDDIADKIVEHQLSYLVIENNTDTSLKYVIEEKLKQRRYFGCTIIEKFSSQNKEQRIKDNQGYIRNNIVYPKKGLYSSNTDIGKAMDDLTAFSFEYPNKFDDSPDSVGLFVMEFVKESGKPARVQTFNRYTLGI</sequence>
<feature type="domain" description="Terminase large subunit ribonuclease H-like" evidence="1">
    <location>
        <begin position="410"/>
        <end position="507"/>
    </location>
</feature>
<gene>
    <name evidence="2" type="ORF">H9Q80_16275</name>
</gene>
<dbReference type="Pfam" id="PF22530">
    <property type="entry name" value="Terminase-T7_RNaseH-like"/>
    <property type="match status" value="1"/>
</dbReference>
<reference evidence="2 3" key="1">
    <citation type="submission" date="2020-08" db="EMBL/GenBank/DDBJ databases">
        <authorList>
            <person name="Liu C."/>
            <person name="Sun Q."/>
        </authorList>
    </citation>
    <scope>NUCLEOTIDE SEQUENCE [LARGE SCALE GENOMIC DNA]</scope>
    <source>
        <strain evidence="2 3">NSJ-61</strain>
    </source>
</reference>
<keyword evidence="3" id="KW-1185">Reference proteome</keyword>
<evidence type="ECO:0000313" key="3">
    <source>
        <dbReference type="Proteomes" id="UP000515856"/>
    </source>
</evidence>
<evidence type="ECO:0000259" key="1">
    <source>
        <dbReference type="Pfam" id="PF22530"/>
    </source>
</evidence>
<name>A0A7G9GLV0_9FIRM</name>